<reference evidence="2" key="1">
    <citation type="submission" date="2020-11" db="EMBL/GenBank/DDBJ databases">
        <authorList>
            <person name="Tran Van P."/>
        </authorList>
    </citation>
    <scope>NUCLEOTIDE SEQUENCE</scope>
</reference>
<dbReference type="AlphaFoldDB" id="A0A7R9HXX3"/>
<gene>
    <name evidence="2" type="ORF">TBIB3V08_LOCUS2685</name>
</gene>
<sequence length="650" mass="73439">MALKWRPTNISHVVDDDADKLFKMKKMFFLDFHGMNYLGHFKQLLSNMDSYNWEGITQQPDKMVSLRSNFDQNNGGHKQIVHVYRSRKGGSYNTNKRSETTHRKTGHSVAVPTPRKGPQQPDVDAPSNILLYSIINKDINNKSSDQLLEKAEISPNRRLLGETEIYPSDSTTQHKSNLELYLQQIDMMDDKDKTTDSTTLKDEETNMNLTMISHHVQSYSSQASSQKHNSSFDFRQTYSTPQDSALDIAKLNVHNVYKPSFFHQIKTRNNEHKELHTQHSGGLQTFEESLEDPEVKIYNSQVYVNQYIYPFPESSQSNTSFYESPIRFRTKTHISINNMSHPNLLNEISNSHWGRYLLRRLALALLLTRPVLPRLASKEGPGAGSDSGREWVRWCEHPVVVMVVVLTHIAGNTHTAPPTPHIVSENYFTRHGTSYIRKGQVPGKWPESVVVVLSPGCDMRTLRANTPVLLPGSSATGNFTHRQGPIWYYTKGKRCTTYCLICGSLGTCSLIYTLPNKGQNVTGRPPIIPAVVCRRWVTLIGLLPSVADEDERVRVLGVISSLELLLLIALWTPRESAGSPKLPCPVRQHRSHTPMGGPALYEKYCIMHVLSNVGVLCLHPEIPSPCTRGPTNFHVEEAFRVATAPDTHQL</sequence>
<feature type="region of interest" description="Disordered" evidence="1">
    <location>
        <begin position="86"/>
        <end position="125"/>
    </location>
</feature>
<proteinExistence type="predicted"/>
<protein>
    <submittedName>
        <fullName evidence="2">Uncharacterized protein</fullName>
    </submittedName>
</protein>
<evidence type="ECO:0000313" key="2">
    <source>
        <dbReference type="EMBL" id="CAD7440158.1"/>
    </source>
</evidence>
<name>A0A7R9HXX3_9NEOP</name>
<organism evidence="2">
    <name type="scientific">Timema bartmani</name>
    <dbReference type="NCBI Taxonomy" id="61472"/>
    <lineage>
        <taxon>Eukaryota</taxon>
        <taxon>Metazoa</taxon>
        <taxon>Ecdysozoa</taxon>
        <taxon>Arthropoda</taxon>
        <taxon>Hexapoda</taxon>
        <taxon>Insecta</taxon>
        <taxon>Pterygota</taxon>
        <taxon>Neoptera</taxon>
        <taxon>Polyneoptera</taxon>
        <taxon>Phasmatodea</taxon>
        <taxon>Timematodea</taxon>
        <taxon>Timematoidea</taxon>
        <taxon>Timematidae</taxon>
        <taxon>Timema</taxon>
    </lineage>
</organism>
<evidence type="ECO:0000256" key="1">
    <source>
        <dbReference type="SAM" id="MobiDB-lite"/>
    </source>
</evidence>
<dbReference type="EMBL" id="OD564894">
    <property type="protein sequence ID" value="CAD7440158.1"/>
    <property type="molecule type" value="Genomic_DNA"/>
</dbReference>
<accession>A0A7R9HXX3</accession>